<sequence>METKKMVDVDMDEMKQAVTRQALTMLSALEAGNAFEAMSASVNLSAKLIASVAATRPDDPQEWTAAVIELLQLRIFTEAYALGLPTAENAAQGGRRKMKIKFVIKDGTNMMTLTVSGENLWVCEQRALRIASDQGMERPWIFKCEIIDILDRLFIGKFPAGLVYADREREEHGDYKRLAFLPYDTLELEIYPGCPVELRERIIKDASTLLARAGEHYPVSTSGQTVLLGSKMEKEE</sequence>
<name>A0A953M3Q1_9BACT</name>
<organism evidence="1 2">
    <name type="scientific">Candidatus Nitrobium versatile</name>
    <dbReference type="NCBI Taxonomy" id="2884831"/>
    <lineage>
        <taxon>Bacteria</taxon>
        <taxon>Pseudomonadati</taxon>
        <taxon>Nitrospirota</taxon>
        <taxon>Nitrospiria</taxon>
        <taxon>Nitrospirales</taxon>
        <taxon>Nitrospiraceae</taxon>
        <taxon>Candidatus Nitrobium</taxon>
    </lineage>
</organism>
<evidence type="ECO:0000313" key="1">
    <source>
        <dbReference type="EMBL" id="MBZ0158418.1"/>
    </source>
</evidence>
<dbReference type="EMBL" id="JAIOIV010000151">
    <property type="protein sequence ID" value="MBZ0158418.1"/>
    <property type="molecule type" value="Genomic_DNA"/>
</dbReference>
<dbReference type="AlphaFoldDB" id="A0A953M3Q1"/>
<protein>
    <submittedName>
        <fullName evidence="1">Uncharacterized protein</fullName>
    </submittedName>
</protein>
<comment type="caution">
    <text evidence="1">The sequence shown here is derived from an EMBL/GenBank/DDBJ whole genome shotgun (WGS) entry which is preliminary data.</text>
</comment>
<accession>A0A953M3Q1</accession>
<reference evidence="1" key="2">
    <citation type="submission" date="2021-08" db="EMBL/GenBank/DDBJ databases">
        <authorList>
            <person name="Dalcin Martins P."/>
        </authorList>
    </citation>
    <scope>NUCLEOTIDE SEQUENCE</scope>
    <source>
        <strain evidence="1">MAG_39</strain>
    </source>
</reference>
<proteinExistence type="predicted"/>
<evidence type="ECO:0000313" key="2">
    <source>
        <dbReference type="Proteomes" id="UP000705867"/>
    </source>
</evidence>
<gene>
    <name evidence="1" type="ORF">K8I29_19645</name>
</gene>
<dbReference type="Proteomes" id="UP000705867">
    <property type="component" value="Unassembled WGS sequence"/>
</dbReference>
<reference evidence="1" key="1">
    <citation type="journal article" date="2021" name="bioRxiv">
        <title>Unraveling nitrogen, sulfur and carbon metabolic pathways and microbial community transcriptional responses to substrate deprivation and toxicity stresses in a bioreactor mimicking anoxic brackish coastal sediment conditions.</title>
        <authorList>
            <person name="Martins P.D."/>
            <person name="Echeveste M.J."/>
            <person name="Arshad A."/>
            <person name="Kurth J."/>
            <person name="Ouboter H."/>
            <person name="Jetten M.S.M."/>
            <person name="Welte C.U."/>
        </authorList>
    </citation>
    <scope>NUCLEOTIDE SEQUENCE</scope>
    <source>
        <strain evidence="1">MAG_39</strain>
    </source>
</reference>